<accession>A0A2D0RE68</accession>
<feature type="domain" description="C-type lectin" evidence="3">
    <location>
        <begin position="139"/>
        <end position="194"/>
    </location>
</feature>
<reference evidence="4" key="1">
    <citation type="journal article" date="2016" name="Nat. Commun.">
        <title>The channel catfish genome sequence provides insights into the evolution of scale formation in teleosts.</title>
        <authorList>
            <person name="Liu Z."/>
            <person name="Liu S."/>
            <person name="Yao J."/>
            <person name="Bao L."/>
            <person name="Zhang J."/>
            <person name="Li Y."/>
            <person name="Jiang C."/>
            <person name="Sun L."/>
            <person name="Wang R."/>
            <person name="Zhang Y."/>
            <person name="Zhou T."/>
            <person name="Zeng Q."/>
            <person name="Fu Q."/>
            <person name="Gao S."/>
            <person name="Li N."/>
            <person name="Koren S."/>
            <person name="Jiang Y."/>
            <person name="Zimin A."/>
            <person name="Xu P."/>
            <person name="Phillippy A.M."/>
            <person name="Geng X."/>
            <person name="Song L."/>
            <person name="Sun F."/>
            <person name="Li C."/>
            <person name="Wang X."/>
            <person name="Chen A."/>
            <person name="Jin Y."/>
            <person name="Yuan Z."/>
            <person name="Yang Y."/>
            <person name="Tan S."/>
            <person name="Peatman E."/>
            <person name="Lu J."/>
            <person name="Qin Z."/>
            <person name="Dunham R."/>
            <person name="Li Z."/>
            <person name="Sonstegard T."/>
            <person name="Feng J."/>
            <person name="Danzmann R.G."/>
            <person name="Schroeder S."/>
            <person name="Scheffler B."/>
            <person name="Duke M.V."/>
            <person name="Ballard L."/>
            <person name="Kucuktas H."/>
            <person name="Kaltenboeck L."/>
            <person name="Liu H."/>
            <person name="Armbruster J."/>
            <person name="Xie Y."/>
            <person name="Kirby M.L."/>
            <person name="Tian Y."/>
            <person name="Flanagan M.E."/>
            <person name="Mu W."/>
            <person name="Waldbieser G.C."/>
        </authorList>
    </citation>
    <scope>NUCLEOTIDE SEQUENCE [LARGE SCALE GENOMIC DNA]</scope>
    <source>
        <strain evidence="4">SDA103</strain>
    </source>
</reference>
<dbReference type="Gene3D" id="3.10.100.10">
    <property type="entry name" value="Mannose-Binding Protein A, subunit A"/>
    <property type="match status" value="2"/>
</dbReference>
<sequence length="268" mass="31085">MTMTLFQLLAFAGFVGFVLSESRKYYLIHEMKAWNDALAYCRASHTDLAIIKSSDDMVRLQNEAQRQRFSSEAWIGLYNDINSWRWSFDNEPLGFENWDSIFQQPNNRDGHEECVAAFWYGRWYDAPCDTVLPFVCFDGLFRDSWKWINETNMSTIMWAPGQPDNKNDNELCGFVTNSQAADAPCSDTKPFFCYSDITGRKQTIRVKIQSKQDVNDPAFKAAILEKIKEKLMDHGMPENTTVNWLKQPGGVVFHKEEYNNNNDTEKKT</sequence>
<dbReference type="PANTHER" id="PTHR45784">
    <property type="entry name" value="C-TYPE LECTIN DOMAIN FAMILY 20 MEMBER A-RELATED"/>
    <property type="match status" value="1"/>
</dbReference>
<dbReference type="InterPro" id="IPR016187">
    <property type="entry name" value="CTDL_fold"/>
</dbReference>
<feature type="domain" description="C-type lectin" evidence="3">
    <location>
        <begin position="20"/>
        <end position="137"/>
    </location>
</feature>
<reference evidence="5" key="2">
    <citation type="submission" date="2025-08" db="UniProtKB">
        <authorList>
            <consortium name="RefSeq"/>
        </authorList>
    </citation>
    <scope>IDENTIFICATION</scope>
    <source>
        <tissue evidence="5">Blood</tissue>
    </source>
</reference>
<dbReference type="InterPro" id="IPR016186">
    <property type="entry name" value="C-type_lectin-like/link_sf"/>
</dbReference>
<dbReference type="Proteomes" id="UP000221080">
    <property type="component" value="Chromosome 7"/>
</dbReference>
<evidence type="ECO:0000256" key="2">
    <source>
        <dbReference type="SAM" id="SignalP"/>
    </source>
</evidence>
<dbReference type="InterPro" id="IPR018378">
    <property type="entry name" value="C-type_lectin_CS"/>
</dbReference>
<organism evidence="4 5">
    <name type="scientific">Ictalurus punctatus</name>
    <name type="common">Channel catfish</name>
    <name type="synonym">Silurus punctatus</name>
    <dbReference type="NCBI Taxonomy" id="7998"/>
    <lineage>
        <taxon>Eukaryota</taxon>
        <taxon>Metazoa</taxon>
        <taxon>Chordata</taxon>
        <taxon>Craniata</taxon>
        <taxon>Vertebrata</taxon>
        <taxon>Euteleostomi</taxon>
        <taxon>Actinopterygii</taxon>
        <taxon>Neopterygii</taxon>
        <taxon>Teleostei</taxon>
        <taxon>Ostariophysi</taxon>
        <taxon>Siluriformes</taxon>
        <taxon>Ictaluridae</taxon>
        <taxon>Ictalurus</taxon>
    </lineage>
</organism>
<dbReference type="GeneID" id="108268042"/>
<protein>
    <submittedName>
        <fullName evidence="5">Uncharacterized protein LOC108268042 isoform X2</fullName>
    </submittedName>
</protein>
<dbReference type="RefSeq" id="XP_017328185.1">
    <property type="nucleotide sequence ID" value="XM_017472696.3"/>
</dbReference>
<dbReference type="SMART" id="SM00034">
    <property type="entry name" value="CLECT"/>
    <property type="match status" value="1"/>
</dbReference>
<dbReference type="AlphaFoldDB" id="A0A2D0RE68"/>
<dbReference type="PROSITE" id="PS50041">
    <property type="entry name" value="C_TYPE_LECTIN_2"/>
    <property type="match status" value="2"/>
</dbReference>
<dbReference type="PROSITE" id="PS00615">
    <property type="entry name" value="C_TYPE_LECTIN_1"/>
    <property type="match status" value="1"/>
</dbReference>
<keyword evidence="2" id="KW-0732">Signal</keyword>
<dbReference type="SUPFAM" id="SSF56436">
    <property type="entry name" value="C-type lectin-like"/>
    <property type="match status" value="2"/>
</dbReference>
<keyword evidence="4" id="KW-1185">Reference proteome</keyword>
<name>A0A2D0RE68_ICTPU</name>
<feature type="signal peptide" evidence="2">
    <location>
        <begin position="1"/>
        <end position="20"/>
    </location>
</feature>
<feature type="chain" id="PRO_5012090390" evidence="2">
    <location>
        <begin position="21"/>
        <end position="268"/>
    </location>
</feature>
<dbReference type="Pfam" id="PF00059">
    <property type="entry name" value="Lectin_C"/>
    <property type="match status" value="1"/>
</dbReference>
<gene>
    <name evidence="5" type="primary">LOC108268042</name>
</gene>
<proteinExistence type="predicted"/>
<evidence type="ECO:0000313" key="5">
    <source>
        <dbReference type="RefSeq" id="XP_017328185.1"/>
    </source>
</evidence>
<evidence type="ECO:0000259" key="3">
    <source>
        <dbReference type="PROSITE" id="PS50041"/>
    </source>
</evidence>
<dbReference type="PANTHER" id="PTHR45784:SF3">
    <property type="entry name" value="C-TYPE LECTIN DOMAIN FAMILY 4 MEMBER K-LIKE-RELATED"/>
    <property type="match status" value="1"/>
</dbReference>
<evidence type="ECO:0000256" key="1">
    <source>
        <dbReference type="ARBA" id="ARBA00023157"/>
    </source>
</evidence>
<dbReference type="InterPro" id="IPR001304">
    <property type="entry name" value="C-type_lectin-like"/>
</dbReference>
<dbReference type="OrthoDB" id="6369810at2759"/>
<keyword evidence="1" id="KW-1015">Disulfide bond</keyword>
<evidence type="ECO:0000313" key="4">
    <source>
        <dbReference type="Proteomes" id="UP000221080"/>
    </source>
</evidence>